<evidence type="ECO:0000313" key="2">
    <source>
        <dbReference type="Proteomes" id="UP000069831"/>
    </source>
</evidence>
<name>A0A0Z8MSU0_STRSU</name>
<gene>
    <name evidence="1" type="ORF">ERS132457_02100</name>
</gene>
<sequence>MQNYFISSKNKFIRLRGDKENSMNSAVKNIDAEIKSDLIYYYKNGSIKNIEIPKFGEVTFHYLDGRLERITKKETIK</sequence>
<dbReference type="Proteomes" id="UP000069831">
    <property type="component" value="Unassembled WGS sequence"/>
</dbReference>
<proteinExistence type="predicted"/>
<organism evidence="1 2">
    <name type="scientific">Streptococcus suis</name>
    <dbReference type="NCBI Taxonomy" id="1307"/>
    <lineage>
        <taxon>Bacteria</taxon>
        <taxon>Bacillati</taxon>
        <taxon>Bacillota</taxon>
        <taxon>Bacilli</taxon>
        <taxon>Lactobacillales</taxon>
        <taxon>Streptococcaceae</taxon>
        <taxon>Streptococcus</taxon>
    </lineage>
</organism>
<accession>A0A0Z8MSU0</accession>
<dbReference type="EMBL" id="FIIR01000039">
    <property type="protein sequence ID" value="CYW14458.1"/>
    <property type="molecule type" value="Genomic_DNA"/>
</dbReference>
<protein>
    <submittedName>
        <fullName evidence="1">Uncharacterized protein</fullName>
    </submittedName>
</protein>
<evidence type="ECO:0000313" key="1">
    <source>
        <dbReference type="EMBL" id="CYW14458.1"/>
    </source>
</evidence>
<reference evidence="1 2" key="1">
    <citation type="submission" date="2016-02" db="EMBL/GenBank/DDBJ databases">
        <authorList>
            <consortium name="Pathogen Informatics"/>
        </authorList>
    </citation>
    <scope>NUCLEOTIDE SEQUENCE [LARGE SCALE GENOMIC DNA]</scope>
    <source>
        <strain evidence="1 2">LSS95</strain>
    </source>
</reference>
<dbReference type="AlphaFoldDB" id="A0A0Z8MSU0"/>